<feature type="non-terminal residue" evidence="1">
    <location>
        <position position="1"/>
    </location>
</feature>
<name>A0A2N5A305_KLEVA</name>
<accession>A0A2N5A305</accession>
<dbReference type="Proteomes" id="UP000234473">
    <property type="component" value="Unassembled WGS sequence"/>
</dbReference>
<evidence type="ECO:0000313" key="1">
    <source>
        <dbReference type="EMBL" id="PLP35476.1"/>
    </source>
</evidence>
<reference evidence="1 2" key="1">
    <citation type="submission" date="2017-11" db="EMBL/GenBank/DDBJ databases">
        <authorList>
            <person name="Han C.G."/>
        </authorList>
    </citation>
    <scope>NUCLEOTIDE SEQUENCE [LARGE SCALE GENOMIC DNA]</scope>
    <source>
        <strain evidence="1 2">A5</strain>
    </source>
</reference>
<organism evidence="1 2">
    <name type="scientific">Klebsiella variicola</name>
    <dbReference type="NCBI Taxonomy" id="244366"/>
    <lineage>
        <taxon>Bacteria</taxon>
        <taxon>Pseudomonadati</taxon>
        <taxon>Pseudomonadota</taxon>
        <taxon>Gammaproteobacteria</taxon>
        <taxon>Enterobacterales</taxon>
        <taxon>Enterobacteriaceae</taxon>
        <taxon>Klebsiella/Raoultella group</taxon>
        <taxon>Klebsiella</taxon>
        <taxon>Klebsiella pneumoniae complex</taxon>
    </lineage>
</organism>
<gene>
    <name evidence="1" type="ORF">CWM98_37250</name>
</gene>
<dbReference type="AlphaFoldDB" id="A0A2N5A305"/>
<sequence length="78" mass="8980">IRTLTPPKTRHESNLMVDKLSEIRMEIEDKIYGSRVKFPEISTQSIDSKYTCNRNVGAKTITYTFVTSGKKEVVKNEQ</sequence>
<dbReference type="EMBL" id="PICB01003218">
    <property type="protein sequence ID" value="PLP35476.1"/>
    <property type="molecule type" value="Genomic_DNA"/>
</dbReference>
<reference evidence="1 2" key="2">
    <citation type="submission" date="2018-01" db="EMBL/GenBank/DDBJ databases">
        <title>Genomic study of Klebsiella pneumoniae.</title>
        <authorList>
            <person name="Yang Y."/>
            <person name="Bicalho R."/>
        </authorList>
    </citation>
    <scope>NUCLEOTIDE SEQUENCE [LARGE SCALE GENOMIC DNA]</scope>
    <source>
        <strain evidence="1 2">A5</strain>
    </source>
</reference>
<proteinExistence type="predicted"/>
<protein>
    <submittedName>
        <fullName evidence="1">Uncharacterized protein</fullName>
    </submittedName>
</protein>
<comment type="caution">
    <text evidence="1">The sequence shown here is derived from an EMBL/GenBank/DDBJ whole genome shotgun (WGS) entry which is preliminary data.</text>
</comment>
<evidence type="ECO:0000313" key="2">
    <source>
        <dbReference type="Proteomes" id="UP000234473"/>
    </source>
</evidence>